<accession>A0ABY2XF37</accession>
<protein>
    <recommendedName>
        <fullName evidence="2">High-affinity zinc uptake system protein ZnuA</fullName>
    </recommendedName>
</protein>
<keyword evidence="4 8" id="KW-0732">Signal</keyword>
<keyword evidence="3" id="KW-0813">Transport</keyword>
<feature type="region of interest" description="Disordered" evidence="7">
    <location>
        <begin position="121"/>
        <end position="195"/>
    </location>
</feature>
<dbReference type="PANTHER" id="PTHR42953">
    <property type="entry name" value="HIGH-AFFINITY ZINC UPTAKE SYSTEM PROTEIN ZNUA-RELATED"/>
    <property type="match status" value="1"/>
</dbReference>
<evidence type="ECO:0000313" key="10">
    <source>
        <dbReference type="Proteomes" id="UP001191082"/>
    </source>
</evidence>
<evidence type="ECO:0000256" key="1">
    <source>
        <dbReference type="ARBA" id="ARBA00011028"/>
    </source>
</evidence>
<reference evidence="9 10" key="1">
    <citation type="submission" date="2019-05" db="EMBL/GenBank/DDBJ databases">
        <title>Marivita sp. nov. isolated from sea sediment.</title>
        <authorList>
            <person name="Kim W."/>
        </authorList>
    </citation>
    <scope>NUCLEOTIDE SEQUENCE [LARGE SCALE GENOMIC DNA]</scope>
    <source>
        <strain evidence="9 10">CAU 1492</strain>
    </source>
</reference>
<gene>
    <name evidence="9" type="ORF">FGK64_03645</name>
</gene>
<keyword evidence="5" id="KW-0406">Ion transport</keyword>
<evidence type="ECO:0000256" key="8">
    <source>
        <dbReference type="SAM" id="SignalP"/>
    </source>
</evidence>
<feature type="coiled-coil region" evidence="6">
    <location>
        <begin position="220"/>
        <end position="247"/>
    </location>
</feature>
<evidence type="ECO:0000256" key="4">
    <source>
        <dbReference type="ARBA" id="ARBA00022729"/>
    </source>
</evidence>
<feature type="compositionally biased region" description="Basic and acidic residues" evidence="7">
    <location>
        <begin position="121"/>
        <end position="191"/>
    </location>
</feature>
<dbReference type="Gene3D" id="3.40.50.1980">
    <property type="entry name" value="Nitrogenase molybdenum iron protein domain"/>
    <property type="match status" value="3"/>
</dbReference>
<dbReference type="RefSeq" id="WP_138862421.1">
    <property type="nucleotide sequence ID" value="NZ_VCPC01000001.1"/>
</dbReference>
<comment type="caution">
    <text evidence="9">The sequence shown here is derived from an EMBL/GenBank/DDBJ whole genome shotgun (WGS) entry which is preliminary data.</text>
</comment>
<dbReference type="Proteomes" id="UP001191082">
    <property type="component" value="Unassembled WGS sequence"/>
</dbReference>
<evidence type="ECO:0000256" key="3">
    <source>
        <dbReference type="ARBA" id="ARBA00022448"/>
    </source>
</evidence>
<sequence>MRFLRSLTLLCLPFGATPCVAEVPNVVTDIGPVQSLVAMVMGDLDTAQAIVPPEMSPHNFALRPSQARALDGADLLVWVGPELTPWMEKATAALSGEARHIRLLGVDGTTVLSYRDPIKAAEHGHDDHDHDDHDHGDHENHDHADHDAHEGHDHDAHDHEGHDHEEHDHGTEAHDDHDHDGQDGHHHEGTDPHAWLDPQNAAVWIGAIAESLSEMDPENADTYRANASDARAKLDQLKQEVAQQLGDQENLGFVTFHDAFQYFEHRFGLQSSGTVSLGDASQPSPARLARLRDAMEERGVACAFREPQFTDRLLNAASEGSTVTIAVIDPLGVNQEPGAGMYPAIIRAMAQAMSDCAGQ</sequence>
<dbReference type="Pfam" id="PF01297">
    <property type="entry name" value="ZnuA"/>
    <property type="match status" value="1"/>
</dbReference>
<dbReference type="PANTHER" id="PTHR42953:SF3">
    <property type="entry name" value="HIGH-AFFINITY ZINC UPTAKE SYSTEM PROTEIN ZNUA"/>
    <property type="match status" value="1"/>
</dbReference>
<feature type="chain" id="PRO_5046603500" description="High-affinity zinc uptake system protein ZnuA" evidence="8">
    <location>
        <begin position="22"/>
        <end position="359"/>
    </location>
</feature>
<dbReference type="InterPro" id="IPR006127">
    <property type="entry name" value="ZnuA-like"/>
</dbReference>
<keyword evidence="10" id="KW-1185">Reference proteome</keyword>
<dbReference type="EMBL" id="VCPC01000001">
    <property type="protein sequence ID" value="TMV15073.1"/>
    <property type="molecule type" value="Genomic_DNA"/>
</dbReference>
<evidence type="ECO:0000256" key="6">
    <source>
        <dbReference type="SAM" id="Coils"/>
    </source>
</evidence>
<dbReference type="InterPro" id="IPR050492">
    <property type="entry name" value="Bact_metal-bind_prot9"/>
</dbReference>
<comment type="similarity">
    <text evidence="1">Belongs to the bacterial solute-binding protein 9 family.</text>
</comment>
<organism evidence="9 10">
    <name type="scientific">Arenibacterium halophilum</name>
    <dbReference type="NCBI Taxonomy" id="2583821"/>
    <lineage>
        <taxon>Bacteria</taxon>
        <taxon>Pseudomonadati</taxon>
        <taxon>Pseudomonadota</taxon>
        <taxon>Alphaproteobacteria</taxon>
        <taxon>Rhodobacterales</taxon>
        <taxon>Paracoccaceae</taxon>
        <taxon>Arenibacterium</taxon>
    </lineage>
</organism>
<feature type="signal peptide" evidence="8">
    <location>
        <begin position="1"/>
        <end position="21"/>
    </location>
</feature>
<evidence type="ECO:0000256" key="5">
    <source>
        <dbReference type="ARBA" id="ARBA00022906"/>
    </source>
</evidence>
<name>A0ABY2XF37_9RHOB</name>
<evidence type="ECO:0000256" key="2">
    <source>
        <dbReference type="ARBA" id="ARBA00015915"/>
    </source>
</evidence>
<dbReference type="SUPFAM" id="SSF53807">
    <property type="entry name" value="Helical backbone' metal receptor"/>
    <property type="match status" value="1"/>
</dbReference>
<proteinExistence type="inferred from homology"/>
<keyword evidence="6" id="KW-0175">Coiled coil</keyword>
<keyword evidence="5" id="KW-0862">Zinc</keyword>
<keyword evidence="5" id="KW-0864">Zinc transport</keyword>
<evidence type="ECO:0000313" key="9">
    <source>
        <dbReference type="EMBL" id="TMV15073.1"/>
    </source>
</evidence>
<evidence type="ECO:0000256" key="7">
    <source>
        <dbReference type="SAM" id="MobiDB-lite"/>
    </source>
</evidence>